<dbReference type="EMBL" id="MVGT01003978">
    <property type="protein sequence ID" value="OVA02114.1"/>
    <property type="molecule type" value="Genomic_DNA"/>
</dbReference>
<proteinExistence type="inferred from homology"/>
<dbReference type="PANTHER" id="PTHR32096">
    <property type="entry name" value="WRKY TRANSCRIPTION FACTOR 30-RELATED-RELATED"/>
    <property type="match status" value="1"/>
</dbReference>
<evidence type="ECO:0000313" key="9">
    <source>
        <dbReference type="EMBL" id="OVA02114.1"/>
    </source>
</evidence>
<feature type="compositionally biased region" description="Low complexity" evidence="7">
    <location>
        <begin position="53"/>
        <end position="74"/>
    </location>
</feature>
<dbReference type="OrthoDB" id="662136at2759"/>
<evidence type="ECO:0000256" key="4">
    <source>
        <dbReference type="ARBA" id="ARBA00023163"/>
    </source>
</evidence>
<dbReference type="AlphaFoldDB" id="A0A200PV92"/>
<dbReference type="Proteomes" id="UP000195402">
    <property type="component" value="Unassembled WGS sequence"/>
</dbReference>
<feature type="compositionally biased region" description="Low complexity" evidence="7">
    <location>
        <begin position="180"/>
        <end position="195"/>
    </location>
</feature>
<dbReference type="InterPro" id="IPR003657">
    <property type="entry name" value="WRKY_dom"/>
</dbReference>
<dbReference type="SUPFAM" id="SSF118290">
    <property type="entry name" value="WRKY DNA-binding domain"/>
    <property type="match status" value="1"/>
</dbReference>
<dbReference type="InterPro" id="IPR036576">
    <property type="entry name" value="WRKY_dom_sf"/>
</dbReference>
<dbReference type="OMA" id="CHVPVEG"/>
<dbReference type="GO" id="GO:0003700">
    <property type="term" value="F:DNA-binding transcription factor activity"/>
    <property type="evidence" value="ECO:0007669"/>
    <property type="project" value="InterPro"/>
</dbReference>
<dbReference type="InterPro" id="IPR044810">
    <property type="entry name" value="WRKY_plant"/>
</dbReference>
<evidence type="ECO:0000256" key="1">
    <source>
        <dbReference type="ARBA" id="ARBA00004123"/>
    </source>
</evidence>
<comment type="subcellular location">
    <subcellularLocation>
        <location evidence="1">Nucleus</location>
    </subcellularLocation>
</comment>
<keyword evidence="2" id="KW-0805">Transcription regulation</keyword>
<gene>
    <name evidence="9" type="ORF">BVC80_1265g21</name>
</gene>
<dbReference type="PANTHER" id="PTHR32096:SF61">
    <property type="entry name" value="WRKY TRANSCRIPTION FACTOR 22"/>
    <property type="match status" value="1"/>
</dbReference>
<feature type="region of interest" description="Disordered" evidence="7">
    <location>
        <begin position="53"/>
        <end position="77"/>
    </location>
</feature>
<organism evidence="9 10">
    <name type="scientific">Macleaya cordata</name>
    <name type="common">Five-seeded plume-poppy</name>
    <name type="synonym">Bocconia cordata</name>
    <dbReference type="NCBI Taxonomy" id="56857"/>
    <lineage>
        <taxon>Eukaryota</taxon>
        <taxon>Viridiplantae</taxon>
        <taxon>Streptophyta</taxon>
        <taxon>Embryophyta</taxon>
        <taxon>Tracheophyta</taxon>
        <taxon>Spermatophyta</taxon>
        <taxon>Magnoliopsida</taxon>
        <taxon>Ranunculales</taxon>
        <taxon>Papaveraceae</taxon>
        <taxon>Papaveroideae</taxon>
        <taxon>Macleaya</taxon>
    </lineage>
</organism>
<dbReference type="Pfam" id="PF03106">
    <property type="entry name" value="WRKY"/>
    <property type="match status" value="1"/>
</dbReference>
<name>A0A200PV92_MACCD</name>
<dbReference type="STRING" id="56857.A0A200PV92"/>
<dbReference type="PROSITE" id="PS50811">
    <property type="entry name" value="WRKY"/>
    <property type="match status" value="1"/>
</dbReference>
<keyword evidence="5" id="KW-0539">Nucleus</keyword>
<protein>
    <submittedName>
        <fullName evidence="9">DNA-binding WRKY</fullName>
    </submittedName>
</protein>
<keyword evidence="3 9" id="KW-0238">DNA-binding</keyword>
<keyword evidence="4" id="KW-0804">Transcription</keyword>
<dbReference type="InParanoid" id="A0A200PV92"/>
<dbReference type="GO" id="GO:0005634">
    <property type="term" value="C:nucleus"/>
    <property type="evidence" value="ECO:0007669"/>
    <property type="project" value="UniProtKB-SubCell"/>
</dbReference>
<reference evidence="9 10" key="1">
    <citation type="journal article" date="2017" name="Mol. Plant">
        <title>The Genome of Medicinal Plant Macleaya cordata Provides New Insights into Benzylisoquinoline Alkaloids Metabolism.</title>
        <authorList>
            <person name="Liu X."/>
            <person name="Liu Y."/>
            <person name="Huang P."/>
            <person name="Ma Y."/>
            <person name="Qing Z."/>
            <person name="Tang Q."/>
            <person name="Cao H."/>
            <person name="Cheng P."/>
            <person name="Zheng Y."/>
            <person name="Yuan Z."/>
            <person name="Zhou Y."/>
            <person name="Liu J."/>
            <person name="Tang Z."/>
            <person name="Zhuo Y."/>
            <person name="Zhang Y."/>
            <person name="Yu L."/>
            <person name="Huang J."/>
            <person name="Yang P."/>
            <person name="Peng Q."/>
            <person name="Zhang J."/>
            <person name="Jiang W."/>
            <person name="Zhang Z."/>
            <person name="Lin K."/>
            <person name="Ro D.K."/>
            <person name="Chen X."/>
            <person name="Xiong X."/>
            <person name="Shang Y."/>
            <person name="Huang S."/>
            <person name="Zeng J."/>
        </authorList>
    </citation>
    <scope>NUCLEOTIDE SEQUENCE [LARGE SCALE GENOMIC DNA]</scope>
    <source>
        <strain evidence="10">cv. BLH2017</strain>
        <tissue evidence="9">Root</tissue>
    </source>
</reference>
<accession>A0A200PV92</accession>
<evidence type="ECO:0000313" key="10">
    <source>
        <dbReference type="Proteomes" id="UP000195402"/>
    </source>
</evidence>
<dbReference type="Gene3D" id="2.20.25.80">
    <property type="entry name" value="WRKY domain"/>
    <property type="match status" value="1"/>
</dbReference>
<feature type="domain" description="WRKY" evidence="8">
    <location>
        <begin position="97"/>
        <end position="163"/>
    </location>
</feature>
<evidence type="ECO:0000256" key="2">
    <source>
        <dbReference type="ARBA" id="ARBA00023015"/>
    </source>
</evidence>
<comment type="caution">
    <text evidence="9">The sequence shown here is derived from an EMBL/GenBank/DDBJ whole genome shotgun (WGS) entry which is preliminary data.</text>
</comment>
<dbReference type="SMART" id="SM00774">
    <property type="entry name" value="WRKY"/>
    <property type="match status" value="1"/>
</dbReference>
<evidence type="ECO:0000256" key="5">
    <source>
        <dbReference type="ARBA" id="ARBA00023242"/>
    </source>
</evidence>
<evidence type="ECO:0000256" key="6">
    <source>
        <dbReference type="ARBA" id="ARBA00060761"/>
    </source>
</evidence>
<feature type="region of interest" description="Disordered" evidence="7">
    <location>
        <begin position="178"/>
        <end position="217"/>
    </location>
</feature>
<sequence length="252" mass="27886">MEEAWDLQAVVSGFTTNPTATTTTTTTIMDDSISSFSTSQDLQHQRELQQKQLLSSSSLAASTTTTTTTTTTTSIHSLAPRLKKRKIQQKRVVCHVPVEGLSSDMWAWRKYGQKPIKGSPYPRGYYRCSSSKGCMAKKLVERSFSDPAMFVVTYKAEHNHPVPTHRNSLAGSTRNKLVNSATSTAPTASMVSSSSSKEENKLLLQQTKQESREDTYSDHLVRSSDDLFMGLEVLTGSTNTTTLNSAYSHLRF</sequence>
<evidence type="ECO:0000256" key="3">
    <source>
        <dbReference type="ARBA" id="ARBA00023125"/>
    </source>
</evidence>
<dbReference type="FunFam" id="2.20.25.80:FF:000007">
    <property type="entry name" value="WRKY transcription factor 22"/>
    <property type="match status" value="1"/>
</dbReference>
<evidence type="ECO:0000256" key="7">
    <source>
        <dbReference type="SAM" id="MobiDB-lite"/>
    </source>
</evidence>
<keyword evidence="10" id="KW-1185">Reference proteome</keyword>
<dbReference type="GO" id="GO:0000976">
    <property type="term" value="F:transcription cis-regulatory region binding"/>
    <property type="evidence" value="ECO:0007669"/>
    <property type="project" value="TreeGrafter"/>
</dbReference>
<comment type="similarity">
    <text evidence="6">Belongs to the WRKY group II-e family.</text>
</comment>
<evidence type="ECO:0000259" key="8">
    <source>
        <dbReference type="PROSITE" id="PS50811"/>
    </source>
</evidence>